<comment type="caution">
    <text evidence="3">The sequence shown here is derived from an EMBL/GenBank/DDBJ whole genome shotgun (WGS) entry which is preliminary data.</text>
</comment>
<accession>A0A917ZRS5</accession>
<protein>
    <submittedName>
        <fullName evidence="3">Uncharacterized protein</fullName>
    </submittedName>
</protein>
<keyword evidence="2" id="KW-1133">Transmembrane helix</keyword>
<organism evidence="3 4">
    <name type="scientific">Wenjunlia tyrosinilytica</name>
    <dbReference type="NCBI Taxonomy" id="1544741"/>
    <lineage>
        <taxon>Bacteria</taxon>
        <taxon>Bacillati</taxon>
        <taxon>Actinomycetota</taxon>
        <taxon>Actinomycetes</taxon>
        <taxon>Kitasatosporales</taxon>
        <taxon>Streptomycetaceae</taxon>
        <taxon>Wenjunlia</taxon>
    </lineage>
</organism>
<keyword evidence="4" id="KW-1185">Reference proteome</keyword>
<evidence type="ECO:0000313" key="3">
    <source>
        <dbReference type="EMBL" id="GGO89400.1"/>
    </source>
</evidence>
<evidence type="ECO:0000256" key="1">
    <source>
        <dbReference type="SAM" id="MobiDB-lite"/>
    </source>
</evidence>
<keyword evidence="2" id="KW-0812">Transmembrane</keyword>
<sequence>MVTGITVAVILAMIAVGVVVIQMLNAQHEQRIETFRYSDVLPKRRGRAERTQRPGAPDDAATETPEQEHRGESRRRLMRPRHDSVRSPRGHA</sequence>
<reference evidence="3" key="1">
    <citation type="journal article" date="2014" name="Int. J. Syst. Evol. Microbiol.">
        <title>Complete genome sequence of Corynebacterium casei LMG S-19264T (=DSM 44701T), isolated from a smear-ripened cheese.</title>
        <authorList>
            <consortium name="US DOE Joint Genome Institute (JGI-PGF)"/>
            <person name="Walter F."/>
            <person name="Albersmeier A."/>
            <person name="Kalinowski J."/>
            <person name="Ruckert C."/>
        </authorList>
    </citation>
    <scope>NUCLEOTIDE SEQUENCE</scope>
    <source>
        <strain evidence="3">CGMCC 4.7201</strain>
    </source>
</reference>
<feature type="transmembrane region" description="Helical" evidence="2">
    <location>
        <begin position="6"/>
        <end position="26"/>
    </location>
</feature>
<dbReference type="RefSeq" id="WP_189132388.1">
    <property type="nucleotide sequence ID" value="NZ_BMMS01000013.1"/>
</dbReference>
<evidence type="ECO:0000256" key="2">
    <source>
        <dbReference type="SAM" id="Phobius"/>
    </source>
</evidence>
<keyword evidence="2" id="KW-0472">Membrane</keyword>
<evidence type="ECO:0000313" key="4">
    <source>
        <dbReference type="Proteomes" id="UP000641932"/>
    </source>
</evidence>
<proteinExistence type="predicted"/>
<dbReference type="Proteomes" id="UP000641932">
    <property type="component" value="Unassembled WGS sequence"/>
</dbReference>
<feature type="compositionally biased region" description="Basic and acidic residues" evidence="1">
    <location>
        <begin position="66"/>
        <end position="86"/>
    </location>
</feature>
<gene>
    <name evidence="3" type="ORF">GCM10012280_32450</name>
</gene>
<dbReference type="AlphaFoldDB" id="A0A917ZRS5"/>
<feature type="region of interest" description="Disordered" evidence="1">
    <location>
        <begin position="41"/>
        <end position="92"/>
    </location>
</feature>
<dbReference type="EMBL" id="BMMS01000013">
    <property type="protein sequence ID" value="GGO89400.1"/>
    <property type="molecule type" value="Genomic_DNA"/>
</dbReference>
<name>A0A917ZRS5_9ACTN</name>
<reference evidence="3" key="2">
    <citation type="submission" date="2020-09" db="EMBL/GenBank/DDBJ databases">
        <authorList>
            <person name="Sun Q."/>
            <person name="Zhou Y."/>
        </authorList>
    </citation>
    <scope>NUCLEOTIDE SEQUENCE</scope>
    <source>
        <strain evidence="3">CGMCC 4.7201</strain>
    </source>
</reference>